<evidence type="ECO:0000313" key="7">
    <source>
        <dbReference type="Proteomes" id="UP000646484"/>
    </source>
</evidence>
<comment type="subcellular location">
    <subcellularLocation>
        <location evidence="1">Cell envelope</location>
    </subcellularLocation>
</comment>
<dbReference type="CDD" id="cd02966">
    <property type="entry name" value="TlpA_like_family"/>
    <property type="match status" value="1"/>
</dbReference>
<evidence type="ECO:0000256" key="1">
    <source>
        <dbReference type="ARBA" id="ARBA00004196"/>
    </source>
</evidence>
<comment type="caution">
    <text evidence="6">The sequence shown here is derived from an EMBL/GenBank/DDBJ whole genome shotgun (WGS) entry which is preliminary data.</text>
</comment>
<keyword evidence="2" id="KW-0201">Cytochrome c-type biogenesis</keyword>
<dbReference type="InterPro" id="IPR013766">
    <property type="entry name" value="Thioredoxin_domain"/>
</dbReference>
<dbReference type="Proteomes" id="UP000646484">
    <property type="component" value="Unassembled WGS sequence"/>
</dbReference>
<reference evidence="6 7" key="1">
    <citation type="submission" date="2020-08" db="EMBL/GenBank/DDBJ databases">
        <title>Genome public.</title>
        <authorList>
            <person name="Liu C."/>
            <person name="Sun Q."/>
        </authorList>
    </citation>
    <scope>NUCLEOTIDE SEQUENCE [LARGE SCALE GENOMIC DNA]</scope>
    <source>
        <strain evidence="6 7">NSJ-56</strain>
    </source>
</reference>
<accession>A0ABR7D3S5</accession>
<dbReference type="InterPro" id="IPR000866">
    <property type="entry name" value="AhpC/TSA"/>
</dbReference>
<protein>
    <submittedName>
        <fullName evidence="6">TlpA family protein disulfide reductase</fullName>
    </submittedName>
</protein>
<keyword evidence="7" id="KW-1185">Reference proteome</keyword>
<organism evidence="6 7">
    <name type="scientific">Butyricimonas hominis</name>
    <dbReference type="NCBI Taxonomy" id="2763032"/>
    <lineage>
        <taxon>Bacteria</taxon>
        <taxon>Pseudomonadati</taxon>
        <taxon>Bacteroidota</taxon>
        <taxon>Bacteroidia</taxon>
        <taxon>Bacteroidales</taxon>
        <taxon>Odoribacteraceae</taxon>
        <taxon>Butyricimonas</taxon>
    </lineage>
</organism>
<dbReference type="RefSeq" id="WP_186976684.1">
    <property type="nucleotide sequence ID" value="NZ_JACOOH010000006.1"/>
</dbReference>
<dbReference type="PROSITE" id="PS51352">
    <property type="entry name" value="THIOREDOXIN_2"/>
    <property type="match status" value="1"/>
</dbReference>
<dbReference type="EMBL" id="JACOOH010000006">
    <property type="protein sequence ID" value="MBC5622150.1"/>
    <property type="molecule type" value="Genomic_DNA"/>
</dbReference>
<feature type="domain" description="Thioredoxin" evidence="5">
    <location>
        <begin position="188"/>
        <end position="332"/>
    </location>
</feature>
<dbReference type="Gene3D" id="3.40.30.10">
    <property type="entry name" value="Glutaredoxin"/>
    <property type="match status" value="1"/>
</dbReference>
<dbReference type="InterPro" id="IPR050553">
    <property type="entry name" value="Thioredoxin_ResA/DsbE_sf"/>
</dbReference>
<evidence type="ECO:0000256" key="2">
    <source>
        <dbReference type="ARBA" id="ARBA00022748"/>
    </source>
</evidence>
<dbReference type="PANTHER" id="PTHR42852">
    <property type="entry name" value="THIOL:DISULFIDE INTERCHANGE PROTEIN DSBE"/>
    <property type="match status" value="1"/>
</dbReference>
<dbReference type="InterPro" id="IPR017937">
    <property type="entry name" value="Thioredoxin_CS"/>
</dbReference>
<evidence type="ECO:0000313" key="6">
    <source>
        <dbReference type="EMBL" id="MBC5622150.1"/>
    </source>
</evidence>
<dbReference type="InterPro" id="IPR036249">
    <property type="entry name" value="Thioredoxin-like_sf"/>
</dbReference>
<evidence type="ECO:0000256" key="4">
    <source>
        <dbReference type="ARBA" id="ARBA00023284"/>
    </source>
</evidence>
<keyword evidence="4" id="KW-0676">Redox-active center</keyword>
<dbReference type="PROSITE" id="PS00194">
    <property type="entry name" value="THIOREDOXIN_1"/>
    <property type="match status" value="1"/>
</dbReference>
<proteinExistence type="predicted"/>
<name>A0ABR7D3S5_9BACT</name>
<dbReference type="Pfam" id="PF00578">
    <property type="entry name" value="AhpC-TSA"/>
    <property type="match status" value="1"/>
</dbReference>
<gene>
    <name evidence="6" type="ORF">H8S64_13680</name>
</gene>
<dbReference type="SUPFAM" id="SSF52833">
    <property type="entry name" value="Thioredoxin-like"/>
    <property type="match status" value="1"/>
</dbReference>
<keyword evidence="3" id="KW-1015">Disulfide bond</keyword>
<evidence type="ECO:0000259" key="5">
    <source>
        <dbReference type="PROSITE" id="PS51352"/>
    </source>
</evidence>
<sequence length="332" mass="38197">MLRLGIMLLFWGSTISVFAQTGFRLSGKLRMLNPTEIRVETINGESLLAVQVPRDGVFATDVMDIKPDLYILWIGTTRQAVYLTNTEVSIKGYYDEMKPENSSLSFSGIDDFLELLKWMPAEKSQKKKTINPEVKGRLRGTMYSALAYLSEIEAYEPNQMLLEQITGEDRDALTVQWLTKRVDSLARFAVGAQAFDFNYVDPEGNMVRLSDFRGKLVLIDFWASWCGSCRHEMKSLLPIYNDLKGEDLVFISISLDKREKDWRKMLEMENLPWVMLWNKEGFTIGDAPNELQKAYGFYGIPFILLVDKEGKILKRGLRGEQVREAILKARWE</sequence>
<dbReference type="PANTHER" id="PTHR42852:SF6">
    <property type="entry name" value="THIOL:DISULFIDE INTERCHANGE PROTEIN DSBE"/>
    <property type="match status" value="1"/>
</dbReference>
<evidence type="ECO:0000256" key="3">
    <source>
        <dbReference type="ARBA" id="ARBA00023157"/>
    </source>
</evidence>